<gene>
    <name evidence="1" type="ORF">ACFYY5_29200</name>
</gene>
<dbReference type="EMBL" id="JBIATK010000012">
    <property type="protein sequence ID" value="MFF4026934.1"/>
    <property type="molecule type" value="Genomic_DNA"/>
</dbReference>
<evidence type="ECO:0000313" key="2">
    <source>
        <dbReference type="Proteomes" id="UP001602089"/>
    </source>
</evidence>
<protein>
    <submittedName>
        <fullName evidence="1">Uncharacterized protein</fullName>
    </submittedName>
</protein>
<name>A0ABW6TP04_9NOCA</name>
<proteinExistence type="predicted"/>
<reference evidence="1 2" key="1">
    <citation type="submission" date="2024-10" db="EMBL/GenBank/DDBJ databases">
        <title>The Natural Products Discovery Center: Release of the First 8490 Sequenced Strains for Exploring Actinobacteria Biosynthetic Diversity.</title>
        <authorList>
            <person name="Kalkreuter E."/>
            <person name="Kautsar S.A."/>
            <person name="Yang D."/>
            <person name="Bader C.D."/>
            <person name="Teijaro C.N."/>
            <person name="Fluegel L."/>
            <person name="Davis C.M."/>
            <person name="Simpson J.R."/>
            <person name="Lauterbach L."/>
            <person name="Steele A.D."/>
            <person name="Gui C."/>
            <person name="Meng S."/>
            <person name="Li G."/>
            <person name="Viehrig K."/>
            <person name="Ye F."/>
            <person name="Su P."/>
            <person name="Kiefer A.F."/>
            <person name="Nichols A."/>
            <person name="Cepeda A.J."/>
            <person name="Yan W."/>
            <person name="Fan B."/>
            <person name="Jiang Y."/>
            <person name="Adhikari A."/>
            <person name="Zheng C.-J."/>
            <person name="Schuster L."/>
            <person name="Cowan T.M."/>
            <person name="Smanski M.J."/>
            <person name="Chevrette M.G."/>
            <person name="De Carvalho L.P.S."/>
            <person name="Shen B."/>
        </authorList>
    </citation>
    <scope>NUCLEOTIDE SEQUENCE [LARGE SCALE GENOMIC DNA]</scope>
    <source>
        <strain evidence="1 2">NPDC001867</strain>
    </source>
</reference>
<dbReference type="RefSeq" id="WP_387131962.1">
    <property type="nucleotide sequence ID" value="NZ_JBIATK010000012.1"/>
</dbReference>
<keyword evidence="2" id="KW-1185">Reference proteome</keyword>
<accession>A0ABW6TP04</accession>
<comment type="caution">
    <text evidence="1">The sequence shown here is derived from an EMBL/GenBank/DDBJ whole genome shotgun (WGS) entry which is preliminary data.</text>
</comment>
<organism evidence="1 2">
    <name type="scientific">Nocardia elegans</name>
    <dbReference type="NCBI Taxonomy" id="300029"/>
    <lineage>
        <taxon>Bacteria</taxon>
        <taxon>Bacillati</taxon>
        <taxon>Actinomycetota</taxon>
        <taxon>Actinomycetes</taxon>
        <taxon>Mycobacteriales</taxon>
        <taxon>Nocardiaceae</taxon>
        <taxon>Nocardia</taxon>
    </lineage>
</organism>
<dbReference type="Proteomes" id="UP001602089">
    <property type="component" value="Unassembled WGS sequence"/>
</dbReference>
<evidence type="ECO:0000313" key="1">
    <source>
        <dbReference type="EMBL" id="MFF4026934.1"/>
    </source>
</evidence>
<sequence length="118" mass="13159">MTATAAQIAKAAGIAPRTKHFVLRDEYGFALNGGRTEHVLTAIQRVDGIDQRTRVAASALFKCYTTGRMNIDLARRVREQYSPYQLCGLVVKIANAYDGVPTIGDLADFWINEHRNEF</sequence>